<keyword evidence="2" id="KW-1185">Reference proteome</keyword>
<evidence type="ECO:0008006" key="3">
    <source>
        <dbReference type="Google" id="ProtNLM"/>
    </source>
</evidence>
<accession>A0A9P7YPU1</accession>
<protein>
    <recommendedName>
        <fullName evidence="3">Glycosyltransferase family 25 protein</fullName>
    </recommendedName>
</protein>
<dbReference type="Proteomes" id="UP000824998">
    <property type="component" value="Unassembled WGS sequence"/>
</dbReference>
<organism evidence="1 2">
    <name type="scientific">Amylocarpus encephaloides</name>
    <dbReference type="NCBI Taxonomy" id="45428"/>
    <lineage>
        <taxon>Eukaryota</taxon>
        <taxon>Fungi</taxon>
        <taxon>Dikarya</taxon>
        <taxon>Ascomycota</taxon>
        <taxon>Pezizomycotina</taxon>
        <taxon>Leotiomycetes</taxon>
        <taxon>Helotiales</taxon>
        <taxon>Helotiales incertae sedis</taxon>
        <taxon>Amylocarpus</taxon>
    </lineage>
</organism>
<dbReference type="OrthoDB" id="47375at2759"/>
<evidence type="ECO:0000313" key="2">
    <source>
        <dbReference type="Proteomes" id="UP000824998"/>
    </source>
</evidence>
<sequence>MLEMPLSFQSILALSVNPSWRTRGLSAAAKYTGLEIDVLEQPPISREMVQAFKKIESSIGKTPSNGSAYAWLAHLDVIKHAITSNMESVLIIEDDVDWDVNIKHQMQLVSDNIRKFTEVNATDATPYGHAWDLLWLGHCGEHTDADTPRIEFSDPTVPDRKTYTGWANKYRYNVDSGKRAIQRGVNPVCSFGYALSRKGAVKVLEWASKGGNEAFDIKLLQGCQWKSFDCMVVTPEVMHHYTPLKELGYKSLVVEENGKGPSTKELAFEHAMGGTENIVESARCKVLFDATCQKDHRDYY</sequence>
<proteinExistence type="predicted"/>
<name>A0A9P7YPU1_9HELO</name>
<gene>
    <name evidence="1" type="ORF">BJ875DRAFT_149039</name>
</gene>
<evidence type="ECO:0000313" key="1">
    <source>
        <dbReference type="EMBL" id="KAG9237516.1"/>
    </source>
</evidence>
<reference evidence="1" key="1">
    <citation type="journal article" date="2021" name="IMA Fungus">
        <title>Genomic characterization of three marine fungi, including Emericellopsis atlantica sp. nov. with signatures of a generalist lifestyle and marine biomass degradation.</title>
        <authorList>
            <person name="Hagestad O.C."/>
            <person name="Hou L."/>
            <person name="Andersen J.H."/>
            <person name="Hansen E.H."/>
            <person name="Altermark B."/>
            <person name="Li C."/>
            <person name="Kuhnert E."/>
            <person name="Cox R.J."/>
            <person name="Crous P.W."/>
            <person name="Spatafora J.W."/>
            <person name="Lail K."/>
            <person name="Amirebrahimi M."/>
            <person name="Lipzen A."/>
            <person name="Pangilinan J."/>
            <person name="Andreopoulos W."/>
            <person name="Hayes R.D."/>
            <person name="Ng V."/>
            <person name="Grigoriev I.V."/>
            <person name="Jackson S.A."/>
            <person name="Sutton T.D.S."/>
            <person name="Dobson A.D.W."/>
            <person name="Rama T."/>
        </authorList>
    </citation>
    <scope>NUCLEOTIDE SEQUENCE</scope>
    <source>
        <strain evidence="1">TRa018bII</strain>
    </source>
</reference>
<dbReference type="AlphaFoldDB" id="A0A9P7YPU1"/>
<comment type="caution">
    <text evidence="1">The sequence shown here is derived from an EMBL/GenBank/DDBJ whole genome shotgun (WGS) entry which is preliminary data.</text>
</comment>
<dbReference type="EMBL" id="MU251385">
    <property type="protein sequence ID" value="KAG9237516.1"/>
    <property type="molecule type" value="Genomic_DNA"/>
</dbReference>